<dbReference type="AlphaFoldDB" id="A0A1X7SYR2"/>
<name>A0A1X7SYR2_AMPQE</name>
<proteinExistence type="predicted"/>
<accession>A0A1X7SYR2</accession>
<dbReference type="EnsemblMetazoa" id="Aqu2.1.07291_001">
    <property type="protein sequence ID" value="Aqu2.1.07291_001"/>
    <property type="gene ID" value="Aqu2.1.07291"/>
</dbReference>
<reference evidence="1" key="1">
    <citation type="submission" date="2017-05" db="UniProtKB">
        <authorList>
            <consortium name="EnsemblMetazoa"/>
        </authorList>
    </citation>
    <scope>IDENTIFICATION</scope>
</reference>
<sequence length="30" mass="3494">QSEVCIIKPICPIDFLEPKQFKSACTYTKY</sequence>
<evidence type="ECO:0000313" key="1">
    <source>
        <dbReference type="EnsemblMetazoa" id="Aqu2.1.07291_001"/>
    </source>
</evidence>
<dbReference type="InParanoid" id="A0A1X7SYR2"/>
<protein>
    <submittedName>
        <fullName evidence="1">Uncharacterized protein</fullName>
    </submittedName>
</protein>
<organism evidence="1">
    <name type="scientific">Amphimedon queenslandica</name>
    <name type="common">Sponge</name>
    <dbReference type="NCBI Taxonomy" id="400682"/>
    <lineage>
        <taxon>Eukaryota</taxon>
        <taxon>Metazoa</taxon>
        <taxon>Porifera</taxon>
        <taxon>Demospongiae</taxon>
        <taxon>Heteroscleromorpha</taxon>
        <taxon>Haplosclerida</taxon>
        <taxon>Niphatidae</taxon>
        <taxon>Amphimedon</taxon>
    </lineage>
</organism>